<accession>A0AAD7ZF82</accession>
<keyword evidence="2" id="KW-1185">Reference proteome</keyword>
<evidence type="ECO:0000313" key="1">
    <source>
        <dbReference type="EMBL" id="KAJ9579504.1"/>
    </source>
</evidence>
<name>A0AAD7ZF82_DIPPU</name>
<protein>
    <recommendedName>
        <fullName evidence="3">Pre-C2HC domain-containing protein</fullName>
    </recommendedName>
</protein>
<sequence length="254" mass="29412">MDDEGFSLPLARHTARKNNTRRNNTRIETNLFELLDTDMEETPPSIVVHTDEITPYKLKCITAGNKKEVSMRYTQGRLTIRTTTKKAYQHAYKHLNDSKTAFYTHGYGKPPVIKITMKGLSITVQQVYNELIDRKLPLRKMRSLDKQIIQDGVKKRIKLPIHILTFDKTKDLKTRLKEVLSELFVIKVRLESYKKPTGGTQCFNCRGFGHICFRVTKCVRCSREHRVAECTQTTPKCCNCNQEHAVSFRQCPAF</sequence>
<reference evidence="1" key="2">
    <citation type="submission" date="2023-05" db="EMBL/GenBank/DDBJ databases">
        <authorList>
            <person name="Fouks B."/>
        </authorList>
    </citation>
    <scope>NUCLEOTIDE SEQUENCE</scope>
    <source>
        <strain evidence="1">Stay&amp;Tobe</strain>
        <tissue evidence="1">Testes</tissue>
    </source>
</reference>
<evidence type="ECO:0000313" key="2">
    <source>
        <dbReference type="Proteomes" id="UP001233999"/>
    </source>
</evidence>
<dbReference type="AlphaFoldDB" id="A0AAD7ZF82"/>
<evidence type="ECO:0008006" key="3">
    <source>
        <dbReference type="Google" id="ProtNLM"/>
    </source>
</evidence>
<dbReference type="Proteomes" id="UP001233999">
    <property type="component" value="Unassembled WGS sequence"/>
</dbReference>
<organism evidence="1 2">
    <name type="scientific">Diploptera punctata</name>
    <name type="common">Pacific beetle cockroach</name>
    <dbReference type="NCBI Taxonomy" id="6984"/>
    <lineage>
        <taxon>Eukaryota</taxon>
        <taxon>Metazoa</taxon>
        <taxon>Ecdysozoa</taxon>
        <taxon>Arthropoda</taxon>
        <taxon>Hexapoda</taxon>
        <taxon>Insecta</taxon>
        <taxon>Pterygota</taxon>
        <taxon>Neoptera</taxon>
        <taxon>Polyneoptera</taxon>
        <taxon>Dictyoptera</taxon>
        <taxon>Blattodea</taxon>
        <taxon>Blaberoidea</taxon>
        <taxon>Blaberidae</taxon>
        <taxon>Diplopterinae</taxon>
        <taxon>Diploptera</taxon>
    </lineage>
</organism>
<gene>
    <name evidence="1" type="ORF">L9F63_004852</name>
</gene>
<reference evidence="1" key="1">
    <citation type="journal article" date="2023" name="IScience">
        <title>Live-bearing cockroach genome reveals convergent evolutionary mechanisms linked to viviparity in insects and beyond.</title>
        <authorList>
            <person name="Fouks B."/>
            <person name="Harrison M.C."/>
            <person name="Mikhailova A.A."/>
            <person name="Marchal E."/>
            <person name="English S."/>
            <person name="Carruthers M."/>
            <person name="Jennings E.C."/>
            <person name="Chiamaka E.L."/>
            <person name="Frigard R.A."/>
            <person name="Pippel M."/>
            <person name="Attardo G.M."/>
            <person name="Benoit J.B."/>
            <person name="Bornberg-Bauer E."/>
            <person name="Tobe S.S."/>
        </authorList>
    </citation>
    <scope>NUCLEOTIDE SEQUENCE</scope>
    <source>
        <strain evidence="1">Stay&amp;Tobe</strain>
    </source>
</reference>
<dbReference type="EMBL" id="JASPKZ010008389">
    <property type="protein sequence ID" value="KAJ9579504.1"/>
    <property type="molecule type" value="Genomic_DNA"/>
</dbReference>
<comment type="caution">
    <text evidence="1">The sequence shown here is derived from an EMBL/GenBank/DDBJ whole genome shotgun (WGS) entry which is preliminary data.</text>
</comment>
<proteinExistence type="predicted"/>